<evidence type="ECO:0000313" key="2">
    <source>
        <dbReference type="Proteomes" id="UP000078225"/>
    </source>
</evidence>
<reference evidence="2" key="1">
    <citation type="submission" date="2016-05" db="EMBL/GenBank/DDBJ databases">
        <authorList>
            <person name="Behera P."/>
            <person name="Vaishampayan P."/>
            <person name="Singh N."/>
            <person name="Raina V."/>
            <person name="Suar M."/>
            <person name="Pattnaik A."/>
            <person name="Rastogi G."/>
        </authorList>
    </citation>
    <scope>NUCLEOTIDE SEQUENCE [LARGE SCALE GENOMIC DNA]</scope>
    <source>
        <strain evidence="2">MP23</strain>
    </source>
</reference>
<sequence>MDVSQIAALSTGLSTMQTNNEVSTLMLRKTLDNQESVATQLINAVPSLPANPAVGRNINTTA</sequence>
<keyword evidence="2" id="KW-1185">Reference proteome</keyword>
<organism evidence="1 2">
    <name type="scientific">Mangrovibacter phragmitis</name>
    <dbReference type="NCBI Taxonomy" id="1691903"/>
    <lineage>
        <taxon>Bacteria</taxon>
        <taxon>Pseudomonadati</taxon>
        <taxon>Pseudomonadota</taxon>
        <taxon>Gammaproteobacteria</taxon>
        <taxon>Enterobacterales</taxon>
        <taxon>Enterobacteriaceae</taxon>
        <taxon>Mangrovibacter</taxon>
    </lineage>
</organism>
<dbReference type="OrthoDB" id="6505528at2"/>
<dbReference type="Pfam" id="PF14070">
    <property type="entry name" value="YjfB_motility"/>
    <property type="match status" value="1"/>
</dbReference>
<dbReference type="Proteomes" id="UP000078225">
    <property type="component" value="Unassembled WGS sequence"/>
</dbReference>
<proteinExistence type="predicted"/>
<comment type="caution">
    <text evidence="1">The sequence shown here is derived from an EMBL/GenBank/DDBJ whole genome shotgun (WGS) entry which is preliminary data.</text>
</comment>
<gene>
    <name evidence="1" type="ORF">A9B99_02105</name>
</gene>
<evidence type="ECO:0008006" key="3">
    <source>
        <dbReference type="Google" id="ProtNLM"/>
    </source>
</evidence>
<name>A0A1B7L845_9ENTR</name>
<evidence type="ECO:0000313" key="1">
    <source>
        <dbReference type="EMBL" id="OAT78544.1"/>
    </source>
</evidence>
<dbReference type="AlphaFoldDB" id="A0A1B7L845"/>
<dbReference type="InterPro" id="IPR025906">
    <property type="entry name" value="YjfB_motility"/>
</dbReference>
<dbReference type="EMBL" id="LYRP01000001">
    <property type="protein sequence ID" value="OAT78544.1"/>
    <property type="molecule type" value="Genomic_DNA"/>
</dbReference>
<dbReference type="RefSeq" id="WP_036107226.1">
    <property type="nucleotide sequence ID" value="NZ_CP134782.1"/>
</dbReference>
<accession>A0A1B7L845</accession>
<protein>
    <recommendedName>
        <fullName evidence="3">Motility protein</fullName>
    </recommendedName>
</protein>